<reference evidence="2" key="1">
    <citation type="submission" date="2020-02" db="EMBL/GenBank/DDBJ databases">
        <authorList>
            <person name="Meier V. D."/>
        </authorList>
    </citation>
    <scope>NUCLEOTIDE SEQUENCE</scope>
    <source>
        <strain evidence="2">AVDCRST_MAG83</strain>
    </source>
</reference>
<protein>
    <submittedName>
        <fullName evidence="2">Uncharacterized protein</fullName>
    </submittedName>
</protein>
<dbReference type="EMBL" id="CADCTE010000101">
    <property type="protein sequence ID" value="CAA9243287.1"/>
    <property type="molecule type" value="Genomic_DNA"/>
</dbReference>
<gene>
    <name evidence="2" type="ORF">AVDCRST_MAG83-2093</name>
</gene>
<organism evidence="2">
    <name type="scientific">uncultured Arthrobacter sp</name>
    <dbReference type="NCBI Taxonomy" id="114050"/>
    <lineage>
        <taxon>Bacteria</taxon>
        <taxon>Bacillati</taxon>
        <taxon>Actinomycetota</taxon>
        <taxon>Actinomycetes</taxon>
        <taxon>Micrococcales</taxon>
        <taxon>Micrococcaceae</taxon>
        <taxon>Arthrobacter</taxon>
        <taxon>environmental samples</taxon>
    </lineage>
</organism>
<name>A0A6J4I8Q3_9MICC</name>
<feature type="region of interest" description="Disordered" evidence="1">
    <location>
        <begin position="1"/>
        <end position="51"/>
    </location>
</feature>
<sequence>GVYRVGGHRLISPRKGKDTYTEGPPGVGHGPDRQSSRSAFADEVQPDHRIL</sequence>
<evidence type="ECO:0000256" key="1">
    <source>
        <dbReference type="SAM" id="MobiDB-lite"/>
    </source>
</evidence>
<feature type="non-terminal residue" evidence="2">
    <location>
        <position position="51"/>
    </location>
</feature>
<feature type="non-terminal residue" evidence="2">
    <location>
        <position position="1"/>
    </location>
</feature>
<dbReference type="AlphaFoldDB" id="A0A6J4I8Q3"/>
<evidence type="ECO:0000313" key="2">
    <source>
        <dbReference type="EMBL" id="CAA9243287.1"/>
    </source>
</evidence>
<accession>A0A6J4I8Q3</accession>
<proteinExistence type="predicted"/>